<evidence type="ECO:0000313" key="2">
    <source>
        <dbReference type="EMBL" id="VFJ13154.1"/>
    </source>
</evidence>
<feature type="compositionally biased region" description="Polar residues" evidence="1">
    <location>
        <begin position="100"/>
        <end position="121"/>
    </location>
</feature>
<evidence type="ECO:0000313" key="3">
    <source>
        <dbReference type="Proteomes" id="UP000294299"/>
    </source>
</evidence>
<protein>
    <submittedName>
        <fullName evidence="2">Uncharacterized protein</fullName>
    </submittedName>
</protein>
<name>A0A484IDV2_9ARCH</name>
<dbReference type="AlphaFoldDB" id="A0A484IDV2"/>
<accession>A0A484IDV2</accession>
<evidence type="ECO:0000256" key="1">
    <source>
        <dbReference type="SAM" id="MobiDB-lite"/>
    </source>
</evidence>
<dbReference type="KEGG" id="nfn:NFRAN_0832"/>
<feature type="region of interest" description="Disordered" evidence="1">
    <location>
        <begin position="59"/>
        <end position="121"/>
    </location>
</feature>
<dbReference type="EMBL" id="LR216287">
    <property type="protein sequence ID" value="VFJ13154.1"/>
    <property type="molecule type" value="Genomic_DNA"/>
</dbReference>
<reference evidence="2 3" key="1">
    <citation type="submission" date="2019-02" db="EMBL/GenBank/DDBJ databases">
        <authorList>
            <person name="Lehtovirta-Morley E L."/>
        </authorList>
    </citation>
    <scope>NUCLEOTIDE SEQUENCE [LARGE SCALE GENOMIC DNA]</scope>
    <source>
        <strain evidence="2">NFRAN1</strain>
    </source>
</reference>
<proteinExistence type="predicted"/>
<gene>
    <name evidence="2" type="ORF">NFRAN_0832</name>
</gene>
<feature type="compositionally biased region" description="Low complexity" evidence="1">
    <location>
        <begin position="77"/>
        <end position="96"/>
    </location>
</feature>
<dbReference type="Proteomes" id="UP000294299">
    <property type="component" value="Chromosome NFRAN"/>
</dbReference>
<keyword evidence="3" id="KW-1185">Reference proteome</keyword>
<organism evidence="2 3">
    <name type="scientific">Candidatus Nitrosocosmicus franklandianus</name>
    <dbReference type="NCBI Taxonomy" id="1798806"/>
    <lineage>
        <taxon>Archaea</taxon>
        <taxon>Nitrososphaerota</taxon>
        <taxon>Nitrososphaeria</taxon>
        <taxon>Nitrososphaerales</taxon>
        <taxon>Nitrososphaeraceae</taxon>
        <taxon>Candidatus Nitrosocosmicus</taxon>
    </lineage>
</organism>
<sequence>MYRSNNMKKTAVLMVAVLATILIMGPGISGVGDALAKQKYDDWDECRDDHSSKWCKKYFKDRDDDDDDDDDGGNRASQAIGQSQSSSQNSQVVSGGDSIGSGNNFNFQNQVNSGNNALAQQ</sequence>